<keyword evidence="3" id="KW-1185">Reference proteome</keyword>
<dbReference type="EMBL" id="JAEOAH010000007">
    <property type="protein sequence ID" value="MBK3494841.1"/>
    <property type="molecule type" value="Genomic_DNA"/>
</dbReference>
<organism evidence="2 3">
    <name type="scientific">Viridibacillus soli</name>
    <dbReference type="NCBI Taxonomy" id="2798301"/>
    <lineage>
        <taxon>Bacteria</taxon>
        <taxon>Bacillati</taxon>
        <taxon>Bacillota</taxon>
        <taxon>Bacilli</taxon>
        <taxon>Bacillales</taxon>
        <taxon>Caryophanaceae</taxon>
        <taxon>Viridibacillus</taxon>
    </lineage>
</organism>
<dbReference type="Proteomes" id="UP000618943">
    <property type="component" value="Unassembled WGS sequence"/>
</dbReference>
<reference evidence="2 3" key="1">
    <citation type="submission" date="2020-12" db="EMBL/GenBank/DDBJ databases">
        <title>YIM B01967 draft genome.</title>
        <authorList>
            <person name="Yan X."/>
        </authorList>
    </citation>
    <scope>NUCLEOTIDE SEQUENCE [LARGE SCALE GENOMIC DNA]</scope>
    <source>
        <strain evidence="2 3">YIM B01967</strain>
    </source>
</reference>
<gene>
    <name evidence="2" type="ORF">JFL43_08200</name>
</gene>
<feature type="domain" description="PseI/NeuA/B-like" evidence="1">
    <location>
        <begin position="4"/>
        <end position="35"/>
    </location>
</feature>
<dbReference type="InterPro" id="IPR013132">
    <property type="entry name" value="PseI/NeuA/B-like_N"/>
</dbReference>
<dbReference type="Pfam" id="PF03102">
    <property type="entry name" value="NeuB"/>
    <property type="match status" value="1"/>
</dbReference>
<dbReference type="InterPro" id="IPR013785">
    <property type="entry name" value="Aldolase_TIM"/>
</dbReference>
<name>A0ABS1H6C2_9BACL</name>
<dbReference type="Gene3D" id="3.20.20.70">
    <property type="entry name" value="Aldolase class I"/>
    <property type="match status" value="1"/>
</dbReference>
<accession>A0ABS1H6C2</accession>
<evidence type="ECO:0000313" key="3">
    <source>
        <dbReference type="Proteomes" id="UP000618943"/>
    </source>
</evidence>
<protein>
    <submittedName>
        <fullName evidence="2">N-acetylneuraminate synthase family protein</fullName>
    </submittedName>
</protein>
<evidence type="ECO:0000313" key="2">
    <source>
        <dbReference type="EMBL" id="MBK3494841.1"/>
    </source>
</evidence>
<sequence length="43" mass="4891">MWVTVIEKHFTLSRAGGSVDSIFSMEPEELKAFVVRQNVHGKE</sequence>
<dbReference type="SUPFAM" id="SSF51569">
    <property type="entry name" value="Aldolase"/>
    <property type="match status" value="1"/>
</dbReference>
<evidence type="ECO:0000259" key="1">
    <source>
        <dbReference type="Pfam" id="PF03102"/>
    </source>
</evidence>
<comment type="caution">
    <text evidence="2">The sequence shown here is derived from an EMBL/GenBank/DDBJ whole genome shotgun (WGS) entry which is preliminary data.</text>
</comment>
<proteinExistence type="predicted"/>
<dbReference type="RefSeq" id="WP_200748648.1">
    <property type="nucleotide sequence ID" value="NZ_JAEOAH010000007.1"/>
</dbReference>